<dbReference type="OrthoDB" id="6019648at2759"/>
<dbReference type="AlphaFoldDB" id="A0A1D1VQC8"/>
<protein>
    <recommendedName>
        <fullName evidence="1">Reverse transcriptase domain-containing protein</fullName>
    </recommendedName>
</protein>
<comment type="caution">
    <text evidence="2">The sequence shown here is derived from an EMBL/GenBank/DDBJ whole genome shotgun (WGS) entry which is preliminary data.</text>
</comment>
<dbReference type="Gene3D" id="3.10.10.10">
    <property type="entry name" value="HIV Type 1 Reverse Transcriptase, subunit A, domain 1"/>
    <property type="match status" value="1"/>
</dbReference>
<proteinExistence type="predicted"/>
<dbReference type="PANTHER" id="PTHR33050:SF8">
    <property type="entry name" value="REVERSE TRANSCRIPTASE DOMAIN-CONTAINING PROTEIN"/>
    <property type="match status" value="1"/>
</dbReference>
<dbReference type="PANTHER" id="PTHR33050">
    <property type="entry name" value="REVERSE TRANSCRIPTASE DOMAIN-CONTAINING PROTEIN"/>
    <property type="match status" value="1"/>
</dbReference>
<keyword evidence="3" id="KW-1185">Reference proteome</keyword>
<gene>
    <name evidence="2" type="primary">RvY_11906-1</name>
    <name evidence="2" type="synonym">RvY_11906.1</name>
    <name evidence="2" type="ORF">RvY_11906</name>
</gene>
<dbReference type="InterPro" id="IPR043128">
    <property type="entry name" value="Rev_trsase/Diguanyl_cyclase"/>
</dbReference>
<evidence type="ECO:0000313" key="3">
    <source>
        <dbReference type="Proteomes" id="UP000186922"/>
    </source>
</evidence>
<dbReference type="SUPFAM" id="SSF56672">
    <property type="entry name" value="DNA/RNA polymerases"/>
    <property type="match status" value="1"/>
</dbReference>
<dbReference type="Gene3D" id="3.30.70.270">
    <property type="match status" value="1"/>
</dbReference>
<dbReference type="InterPro" id="IPR043502">
    <property type="entry name" value="DNA/RNA_pol_sf"/>
</dbReference>
<name>A0A1D1VQC8_RAMVA</name>
<evidence type="ECO:0000259" key="1">
    <source>
        <dbReference type="Pfam" id="PF00078"/>
    </source>
</evidence>
<dbReference type="InterPro" id="IPR052055">
    <property type="entry name" value="Hepadnavirus_pol/RT"/>
</dbReference>
<dbReference type="EMBL" id="BDGG01000007">
    <property type="protein sequence ID" value="GAV01154.1"/>
    <property type="molecule type" value="Genomic_DNA"/>
</dbReference>
<dbReference type="STRING" id="947166.A0A1D1VQC8"/>
<accession>A0A1D1VQC8</accession>
<dbReference type="Pfam" id="PF00078">
    <property type="entry name" value="RVT_1"/>
    <property type="match status" value="1"/>
</dbReference>
<organism evidence="2 3">
    <name type="scientific">Ramazzottius varieornatus</name>
    <name type="common">Water bear</name>
    <name type="synonym">Tardigrade</name>
    <dbReference type="NCBI Taxonomy" id="947166"/>
    <lineage>
        <taxon>Eukaryota</taxon>
        <taxon>Metazoa</taxon>
        <taxon>Ecdysozoa</taxon>
        <taxon>Tardigrada</taxon>
        <taxon>Eutardigrada</taxon>
        <taxon>Parachela</taxon>
        <taxon>Hypsibioidea</taxon>
        <taxon>Ramazzottiidae</taxon>
        <taxon>Ramazzottius</taxon>
    </lineage>
</organism>
<evidence type="ECO:0000313" key="2">
    <source>
        <dbReference type="EMBL" id="GAV01154.1"/>
    </source>
</evidence>
<reference evidence="2 3" key="1">
    <citation type="journal article" date="2016" name="Nat. Commun.">
        <title>Extremotolerant tardigrade genome and improved radiotolerance of human cultured cells by tardigrade-unique protein.</title>
        <authorList>
            <person name="Hashimoto T."/>
            <person name="Horikawa D.D."/>
            <person name="Saito Y."/>
            <person name="Kuwahara H."/>
            <person name="Kozuka-Hata H."/>
            <person name="Shin-I T."/>
            <person name="Minakuchi Y."/>
            <person name="Ohishi K."/>
            <person name="Motoyama A."/>
            <person name="Aizu T."/>
            <person name="Enomoto A."/>
            <person name="Kondo K."/>
            <person name="Tanaka S."/>
            <person name="Hara Y."/>
            <person name="Koshikawa S."/>
            <person name="Sagara H."/>
            <person name="Miura T."/>
            <person name="Yokobori S."/>
            <person name="Miyagawa K."/>
            <person name="Suzuki Y."/>
            <person name="Kubo T."/>
            <person name="Oyama M."/>
            <person name="Kohara Y."/>
            <person name="Fujiyama A."/>
            <person name="Arakawa K."/>
            <person name="Katayama T."/>
            <person name="Toyoda A."/>
            <person name="Kunieda T."/>
        </authorList>
    </citation>
    <scope>NUCLEOTIDE SEQUENCE [LARGE SCALE GENOMIC DNA]</scope>
    <source>
        <strain evidence="2 3">YOKOZUNA-1</strain>
    </source>
</reference>
<dbReference type="InterPro" id="IPR000477">
    <property type="entry name" value="RT_dom"/>
</dbReference>
<dbReference type="Proteomes" id="UP000186922">
    <property type="component" value="Unassembled WGS sequence"/>
</dbReference>
<feature type="domain" description="Reverse transcriptase" evidence="1">
    <location>
        <begin position="2"/>
        <end position="109"/>
    </location>
</feature>
<sequence>MAKADVQSAFRLIPARKEDWNLLEYFFDIEYCFDIVLPFGLRSSPATSNRLPQFVKWLLIHNGPTVDWVHYMDDFFVVCDSEQKCHQAMLYMKQLCEDLGVPLADEKDRGSFKQLNFSRSGD</sequence>